<feature type="compositionally biased region" description="Basic residues" evidence="1">
    <location>
        <begin position="396"/>
        <end position="435"/>
    </location>
</feature>
<evidence type="ECO:0000313" key="2">
    <source>
        <dbReference type="EMBL" id="ASO21241.1"/>
    </source>
</evidence>
<reference evidence="2 3" key="1">
    <citation type="submission" date="2017-07" db="EMBL/GenBank/DDBJ databases">
        <title>Complete genome sequence of Actinoalloteichus hoggarensis DSM 45943, type strain of Actinoalloteichus hoggarensis.</title>
        <authorList>
            <person name="Ruckert C."/>
            <person name="Nouioui I."/>
            <person name="Willmese J."/>
            <person name="van Wezel G."/>
            <person name="Klenk H.-P."/>
            <person name="Kalinowski J."/>
            <person name="Zotchev S.B."/>
        </authorList>
    </citation>
    <scope>NUCLEOTIDE SEQUENCE [LARGE SCALE GENOMIC DNA]</scope>
    <source>
        <strain evidence="2 3">DSM 45943</strain>
    </source>
</reference>
<feature type="compositionally biased region" description="Basic residues" evidence="1">
    <location>
        <begin position="269"/>
        <end position="280"/>
    </location>
</feature>
<dbReference type="Proteomes" id="UP000204221">
    <property type="component" value="Chromosome"/>
</dbReference>
<protein>
    <submittedName>
        <fullName evidence="2">Uncharacterized protein</fullName>
    </submittedName>
</protein>
<dbReference type="EMBL" id="CP022521">
    <property type="protein sequence ID" value="ASO21241.1"/>
    <property type="molecule type" value="Genomic_DNA"/>
</dbReference>
<keyword evidence="3" id="KW-1185">Reference proteome</keyword>
<dbReference type="KEGG" id="ahg:AHOG_18080"/>
<proteinExistence type="predicted"/>
<feature type="region of interest" description="Disordered" evidence="1">
    <location>
        <begin position="96"/>
        <end position="124"/>
    </location>
</feature>
<dbReference type="AlphaFoldDB" id="A0A221W693"/>
<organism evidence="2 3">
    <name type="scientific">Actinoalloteichus hoggarensis</name>
    <dbReference type="NCBI Taxonomy" id="1470176"/>
    <lineage>
        <taxon>Bacteria</taxon>
        <taxon>Bacillati</taxon>
        <taxon>Actinomycetota</taxon>
        <taxon>Actinomycetes</taxon>
        <taxon>Pseudonocardiales</taxon>
        <taxon>Pseudonocardiaceae</taxon>
        <taxon>Actinoalloteichus</taxon>
    </lineage>
</organism>
<accession>A0A221W693</accession>
<evidence type="ECO:0000256" key="1">
    <source>
        <dbReference type="SAM" id="MobiDB-lite"/>
    </source>
</evidence>
<feature type="compositionally biased region" description="Basic residues" evidence="1">
    <location>
        <begin position="370"/>
        <end position="379"/>
    </location>
</feature>
<sequence length="435" mass="48049">MSVTDVVEQLRRAHALLSDARRATARADAAITDGAEVFATATAGSTRSEVEQINHLARASGNDVRAAHALFGQAQDLIDGYCHGIAGHGVGDPGVLSSVASSTEETTTRPPSAGPLADAERGSAPEVRYAEEIAELRRKETKISPEKVIRVGRHQQGHLVWLEVGDIDFSGQAHILRPKREREFAKKGVPLHRVVDLIFAGIERGEHIGYSGQGSEVYDVDLVGDRKRVVRRDLRQRLHSHRLSPRHRGPAKNPTAQIPEADTSASLRRPTHFSRSRQPKTRSVTSSRLIPPFSNCSTRLGRLTITDHGVEFLEAAIETLRTVTITTLPTTALPPHPPNHPHHPHHPPQPPTPLNRTPRRGRQNSAAGPARRRVGHGLSRRAPLGGVRGAAGSHRWSPRRRRRPRAARHPRRGATPRVRRCPRRRGRCRPRRRGE</sequence>
<evidence type="ECO:0000313" key="3">
    <source>
        <dbReference type="Proteomes" id="UP000204221"/>
    </source>
</evidence>
<feature type="compositionally biased region" description="Basic residues" evidence="1">
    <location>
        <begin position="237"/>
        <end position="250"/>
    </location>
</feature>
<name>A0A221W693_9PSEU</name>
<gene>
    <name evidence="2" type="ORF">AHOG_18080</name>
</gene>
<feature type="region of interest" description="Disordered" evidence="1">
    <location>
        <begin position="329"/>
        <end position="435"/>
    </location>
</feature>
<feature type="region of interest" description="Disordered" evidence="1">
    <location>
        <begin position="234"/>
        <end position="291"/>
    </location>
</feature>
<feature type="compositionally biased region" description="Polar residues" evidence="1">
    <location>
        <begin position="281"/>
        <end position="291"/>
    </location>
</feature>